<evidence type="ECO:0000256" key="3">
    <source>
        <dbReference type="SAM" id="Phobius"/>
    </source>
</evidence>
<accession>A0ABX9U851</accession>
<keyword evidence="2" id="KW-0488">Methylation</keyword>
<keyword evidence="5" id="KW-1185">Reference proteome</keyword>
<name>A0ABX9U851_9GAMM</name>
<dbReference type="NCBIfam" id="TIGR02532">
    <property type="entry name" value="IV_pilin_GFxxxE"/>
    <property type="match status" value="1"/>
</dbReference>
<dbReference type="EMBL" id="RCHE01000008">
    <property type="protein sequence ID" value="RLL48647.1"/>
    <property type="molecule type" value="Genomic_DNA"/>
</dbReference>
<evidence type="ECO:0000313" key="5">
    <source>
        <dbReference type="Proteomes" id="UP000273105"/>
    </source>
</evidence>
<comment type="caution">
    <text evidence="4">The sequence shown here is derived from an EMBL/GenBank/DDBJ whole genome shotgun (WGS) entry which is preliminary data.</text>
</comment>
<feature type="transmembrane region" description="Helical" evidence="3">
    <location>
        <begin position="6"/>
        <end position="29"/>
    </location>
</feature>
<dbReference type="Proteomes" id="UP000273105">
    <property type="component" value="Unassembled WGS sequence"/>
</dbReference>
<keyword evidence="3" id="KW-1133">Transmembrane helix</keyword>
<dbReference type="InterPro" id="IPR012902">
    <property type="entry name" value="N_methyl_site"/>
</dbReference>
<keyword evidence="3" id="KW-0472">Membrane</keyword>
<dbReference type="SUPFAM" id="SSF54523">
    <property type="entry name" value="Pili subunits"/>
    <property type="match status" value="1"/>
</dbReference>
<dbReference type="Pfam" id="PF07963">
    <property type="entry name" value="N_methyl"/>
    <property type="match status" value="1"/>
</dbReference>
<protein>
    <submittedName>
        <fullName evidence="4">Pilin</fullName>
    </submittedName>
</protein>
<organism evidence="4 5">
    <name type="scientific">Acinetobacter cumulans</name>
    <dbReference type="NCBI Taxonomy" id="2136182"/>
    <lineage>
        <taxon>Bacteria</taxon>
        <taxon>Pseudomonadati</taxon>
        <taxon>Pseudomonadota</taxon>
        <taxon>Gammaproteobacteria</taxon>
        <taxon>Moraxellales</taxon>
        <taxon>Moraxellaceae</taxon>
        <taxon>Acinetobacter</taxon>
    </lineage>
</organism>
<evidence type="ECO:0000256" key="1">
    <source>
        <dbReference type="ARBA" id="ARBA00005233"/>
    </source>
</evidence>
<keyword evidence="3" id="KW-0812">Transmembrane</keyword>
<dbReference type="Pfam" id="PF00114">
    <property type="entry name" value="Pilin"/>
    <property type="match status" value="1"/>
</dbReference>
<comment type="similarity">
    <text evidence="1">Belongs to the N-Me-Phe pilin family.</text>
</comment>
<evidence type="ECO:0000256" key="2">
    <source>
        <dbReference type="ARBA" id="ARBA00022481"/>
    </source>
</evidence>
<proteinExistence type="inferred from homology"/>
<dbReference type="RefSeq" id="WP_121531523.1">
    <property type="nucleotide sequence ID" value="NZ_RCHE01000008.1"/>
</dbReference>
<reference evidence="4 5" key="1">
    <citation type="submission" date="2018-09" db="EMBL/GenBank/DDBJ databases">
        <title>The draft genome of Acinetobacter sp. strains.</title>
        <authorList>
            <person name="Qin J."/>
            <person name="Feng Y."/>
            <person name="Zong Z."/>
        </authorList>
    </citation>
    <scope>NUCLEOTIDE SEQUENCE [LARGE SCALE GENOMIC DNA]</scope>
    <source>
        <strain evidence="4 5">WCHAc060001</strain>
    </source>
</reference>
<dbReference type="InterPro" id="IPR045584">
    <property type="entry name" value="Pilin-like"/>
</dbReference>
<evidence type="ECO:0000313" key="4">
    <source>
        <dbReference type="EMBL" id="RLL48647.1"/>
    </source>
</evidence>
<sequence>MKTYEIGFTLLELVIVVAVISILAALSVYNYQNYIVKAQVNSILAELKGGKLQYELILNSASVFGVRSFTVENVFLNKKSNFCLYKVYEPIDGVSAPAFECKILGKASSALSDRVIYFDRDLNGNWKCRYSLDFIPKFKQEACL</sequence>
<gene>
    <name evidence="4" type="ORF">D9K79_05140</name>
</gene>
<dbReference type="Gene3D" id="3.30.700.10">
    <property type="entry name" value="Glycoprotein, Type 4 Pilin"/>
    <property type="match status" value="1"/>
</dbReference>
<dbReference type="InterPro" id="IPR001082">
    <property type="entry name" value="Pilin"/>
</dbReference>